<organism evidence="4 5">
    <name type="scientific">Candidatus Microbacterium stercoravium</name>
    <dbReference type="NCBI Taxonomy" id="2838697"/>
    <lineage>
        <taxon>Bacteria</taxon>
        <taxon>Bacillati</taxon>
        <taxon>Actinomycetota</taxon>
        <taxon>Actinomycetes</taxon>
        <taxon>Micrococcales</taxon>
        <taxon>Microbacteriaceae</taxon>
        <taxon>Microbacterium</taxon>
    </lineage>
</organism>
<feature type="transmembrane region" description="Helical" evidence="2">
    <location>
        <begin position="28"/>
        <end position="53"/>
    </location>
</feature>
<dbReference type="Proteomes" id="UP000824220">
    <property type="component" value="Unassembled WGS sequence"/>
</dbReference>
<keyword evidence="2" id="KW-0812">Transmembrane</keyword>
<gene>
    <name evidence="4" type="ORF">H9800_03295</name>
</gene>
<evidence type="ECO:0000256" key="2">
    <source>
        <dbReference type="SAM" id="Phobius"/>
    </source>
</evidence>
<evidence type="ECO:0000256" key="1">
    <source>
        <dbReference type="SAM" id="MobiDB-lite"/>
    </source>
</evidence>
<protein>
    <recommendedName>
        <fullName evidence="3">DUF6458 domain-containing protein</fullName>
    </recommendedName>
</protein>
<name>A0A9D2H3D0_9MICO</name>
<dbReference type="Pfam" id="PF20059">
    <property type="entry name" value="DUF6458"/>
    <property type="match status" value="1"/>
</dbReference>
<evidence type="ECO:0000313" key="4">
    <source>
        <dbReference type="EMBL" id="HJA03868.1"/>
    </source>
</evidence>
<feature type="region of interest" description="Disordered" evidence="1">
    <location>
        <begin position="57"/>
        <end position="84"/>
    </location>
</feature>
<feature type="domain" description="DUF6458" evidence="3">
    <location>
        <begin position="4"/>
        <end position="82"/>
    </location>
</feature>
<dbReference type="EMBL" id="DXAM01000046">
    <property type="protein sequence ID" value="HJA03868.1"/>
    <property type="molecule type" value="Genomic_DNA"/>
</dbReference>
<feature type="compositionally biased region" description="Basic and acidic residues" evidence="1">
    <location>
        <begin position="73"/>
        <end position="84"/>
    </location>
</feature>
<comment type="caution">
    <text evidence="4">The sequence shown here is derived from an EMBL/GenBank/DDBJ whole genome shotgun (WGS) entry which is preliminary data.</text>
</comment>
<accession>A0A9D2H3D0</accession>
<reference evidence="4" key="2">
    <citation type="submission" date="2021-04" db="EMBL/GenBank/DDBJ databases">
        <authorList>
            <person name="Gilroy R."/>
        </authorList>
    </citation>
    <scope>NUCLEOTIDE SEQUENCE</scope>
    <source>
        <strain evidence="4">ChiHjej8B7-3636</strain>
    </source>
</reference>
<reference evidence="4" key="1">
    <citation type="journal article" date="2021" name="PeerJ">
        <title>Extensive microbial diversity within the chicken gut microbiome revealed by metagenomics and culture.</title>
        <authorList>
            <person name="Gilroy R."/>
            <person name="Ravi A."/>
            <person name="Getino M."/>
            <person name="Pursley I."/>
            <person name="Horton D.L."/>
            <person name="Alikhan N.F."/>
            <person name="Baker D."/>
            <person name="Gharbi K."/>
            <person name="Hall N."/>
            <person name="Watson M."/>
            <person name="Adriaenssens E.M."/>
            <person name="Foster-Nyarko E."/>
            <person name="Jarju S."/>
            <person name="Secka A."/>
            <person name="Antonio M."/>
            <person name="Oren A."/>
            <person name="Chaudhuri R.R."/>
            <person name="La Ragione R."/>
            <person name="Hildebrand F."/>
            <person name="Pallen M.J."/>
        </authorList>
    </citation>
    <scope>NUCLEOTIDE SEQUENCE</scope>
    <source>
        <strain evidence="4">ChiHjej8B7-3636</strain>
    </source>
</reference>
<keyword evidence="2" id="KW-0472">Membrane</keyword>
<dbReference type="InterPro" id="IPR045597">
    <property type="entry name" value="DUF6458"/>
</dbReference>
<sequence>MLVFGIILMVIGAIVAWAVPGIWQVEGFDWALIGYIVLAAGVLLTIFGIVQLAKRGRTSKTMHTEVDPATGTRTEHVERRDDLT</sequence>
<proteinExistence type="predicted"/>
<evidence type="ECO:0000259" key="3">
    <source>
        <dbReference type="Pfam" id="PF20059"/>
    </source>
</evidence>
<keyword evidence="2" id="KW-1133">Transmembrane helix</keyword>
<dbReference type="AlphaFoldDB" id="A0A9D2H3D0"/>
<evidence type="ECO:0000313" key="5">
    <source>
        <dbReference type="Proteomes" id="UP000824220"/>
    </source>
</evidence>